<organism evidence="3 4">
    <name type="scientific">Actinomyces howellii</name>
    <dbReference type="NCBI Taxonomy" id="52771"/>
    <lineage>
        <taxon>Bacteria</taxon>
        <taxon>Bacillati</taxon>
        <taxon>Actinomycetota</taxon>
        <taxon>Actinomycetes</taxon>
        <taxon>Actinomycetales</taxon>
        <taxon>Actinomycetaceae</taxon>
        <taxon>Actinomyces</taxon>
    </lineage>
</organism>
<feature type="compositionally biased region" description="Pro residues" evidence="1">
    <location>
        <begin position="136"/>
        <end position="151"/>
    </location>
</feature>
<gene>
    <name evidence="3" type="ORF">NCTC11636_01137</name>
</gene>
<proteinExistence type="predicted"/>
<keyword evidence="2" id="KW-1133">Transmembrane helix</keyword>
<name>A0A3S4RW81_9ACTO</name>
<dbReference type="EMBL" id="LR134350">
    <property type="protein sequence ID" value="VEG27726.1"/>
    <property type="molecule type" value="Genomic_DNA"/>
</dbReference>
<evidence type="ECO:0000313" key="3">
    <source>
        <dbReference type="EMBL" id="VEG27726.1"/>
    </source>
</evidence>
<protein>
    <submittedName>
        <fullName evidence="3">Uncharacterized protein</fullName>
    </submittedName>
</protein>
<dbReference type="RefSeq" id="WP_161512815.1">
    <property type="nucleotide sequence ID" value="NZ_LR134350.1"/>
</dbReference>
<feature type="region of interest" description="Disordered" evidence="1">
    <location>
        <begin position="1"/>
        <end position="159"/>
    </location>
</feature>
<dbReference type="KEGG" id="ahw:NCTC11636_01137"/>
<feature type="transmembrane region" description="Helical" evidence="2">
    <location>
        <begin position="236"/>
        <end position="258"/>
    </location>
</feature>
<feature type="transmembrane region" description="Helical" evidence="2">
    <location>
        <begin position="162"/>
        <end position="186"/>
    </location>
</feature>
<evidence type="ECO:0000313" key="4">
    <source>
        <dbReference type="Proteomes" id="UP000266895"/>
    </source>
</evidence>
<keyword evidence="2" id="KW-0812">Transmembrane</keyword>
<sequence length="316" mass="33067">MSTPSSPADRGARSANGASPEQRTERVSIMGRASRPEEGLTQALPQGWAEEPTDPGAEQWATQALPEEGLTQALPQGWAEEPTDPGAEQWNQPATSVLPTAMTPQAPGPQTSVLPTAGPAQGGWGAQAPGYEVPVVPTPQARPEPGPAPRAPRPRRDRRRSAALPIGTLLLIVSVLLLGWGVYTLLVSIDVFEIVVNGEQVVDLAAVGAIAGGGVLAFLAFIAAIRAVVRCRPRFAACLLLVGTFLLPTAAVLGAGYYGGTVLKDRTLAQADQYAGQIDAAQVQQVEDVLDQVEAMGVPVPWRDDLLDLLGTVSSE</sequence>
<reference evidence="3 4" key="1">
    <citation type="submission" date="2018-12" db="EMBL/GenBank/DDBJ databases">
        <authorList>
            <consortium name="Pathogen Informatics"/>
        </authorList>
    </citation>
    <scope>NUCLEOTIDE SEQUENCE [LARGE SCALE GENOMIC DNA]</scope>
    <source>
        <strain evidence="3 4">NCTC11636</strain>
    </source>
</reference>
<evidence type="ECO:0000256" key="2">
    <source>
        <dbReference type="SAM" id="Phobius"/>
    </source>
</evidence>
<keyword evidence="2" id="KW-0472">Membrane</keyword>
<feature type="transmembrane region" description="Helical" evidence="2">
    <location>
        <begin position="206"/>
        <end position="229"/>
    </location>
</feature>
<feature type="compositionally biased region" description="Polar residues" evidence="1">
    <location>
        <begin position="89"/>
        <end position="98"/>
    </location>
</feature>
<evidence type="ECO:0000256" key="1">
    <source>
        <dbReference type="SAM" id="MobiDB-lite"/>
    </source>
</evidence>
<accession>A0A3S4RW81</accession>
<dbReference type="Proteomes" id="UP000266895">
    <property type="component" value="Chromosome"/>
</dbReference>
<keyword evidence="4" id="KW-1185">Reference proteome</keyword>
<dbReference type="AlphaFoldDB" id="A0A3S4RW81"/>